<reference evidence="2 3" key="1">
    <citation type="submission" date="2022-06" db="EMBL/GenBank/DDBJ databases">
        <title>Isolation of gut microbiota from human fecal samples.</title>
        <authorList>
            <person name="Pamer E.G."/>
            <person name="Barat B."/>
            <person name="Waligurski E."/>
            <person name="Medina S."/>
            <person name="Paddock L."/>
            <person name="Mostad J."/>
        </authorList>
    </citation>
    <scope>NUCLEOTIDE SEQUENCE [LARGE SCALE GENOMIC DNA]</scope>
    <source>
        <strain evidence="2 3">DFI.9.73</strain>
    </source>
</reference>
<dbReference type="RefSeq" id="WP_066859735.1">
    <property type="nucleotide sequence ID" value="NZ_CABKVV010000006.1"/>
</dbReference>
<dbReference type="Pfam" id="PF00144">
    <property type="entry name" value="Beta-lactamase"/>
    <property type="match status" value="1"/>
</dbReference>
<dbReference type="InterPro" id="IPR050789">
    <property type="entry name" value="Diverse_Enzym_Activities"/>
</dbReference>
<sequence>MLLSRTAELLQQKQKDGDFTSYALFVSRRGEEAFFHSAQVDGDTYFDIASMGKVLVTAPLILQAVGEKKLSLDDPLTRFFRHVPEEKRKITVKQLLTHTSGIVRHPISPEAAGRGAEAVAEEILKHPLAFPPGTGYLYSCSGMLLLGFLLERSYGLSLETLFETRLKGPLGYTRSRFNIAVDEPNAALCYRSEDVNGLPHPWDDENIRVLQTSAGSGGQFFTLSDLKKFSEAVMAKSGGLYPENYYALAEADYTGKCGEGRGLGWLYVDGRYPQTGRLFPAGSFGHCGHTGTSIFFDRAGRLYVILLTNATRALNRKNGFRGYDYGRVCQMREEIHNAVYEDFAAEKLL</sequence>
<gene>
    <name evidence="2" type="ORF">NE695_15220</name>
</gene>
<evidence type="ECO:0000313" key="3">
    <source>
        <dbReference type="Proteomes" id="UP001524473"/>
    </source>
</evidence>
<keyword evidence="3" id="KW-1185">Reference proteome</keyword>
<dbReference type="PANTHER" id="PTHR43283:SF18">
    <property type="match status" value="1"/>
</dbReference>
<dbReference type="GeneID" id="90530923"/>
<dbReference type="Proteomes" id="UP001524473">
    <property type="component" value="Unassembled WGS sequence"/>
</dbReference>
<protein>
    <submittedName>
        <fullName evidence="2">Beta-lactamase family protein</fullName>
    </submittedName>
</protein>
<dbReference type="SUPFAM" id="SSF56601">
    <property type="entry name" value="beta-lactamase/transpeptidase-like"/>
    <property type="match status" value="1"/>
</dbReference>
<dbReference type="InterPro" id="IPR012338">
    <property type="entry name" value="Beta-lactam/transpept-like"/>
</dbReference>
<dbReference type="EMBL" id="JANFZH010000042">
    <property type="protein sequence ID" value="MCQ4841264.1"/>
    <property type="molecule type" value="Genomic_DNA"/>
</dbReference>
<organism evidence="2 3">
    <name type="scientific">Neglectibacter timonensis</name>
    <dbReference type="NCBI Taxonomy" id="1776382"/>
    <lineage>
        <taxon>Bacteria</taxon>
        <taxon>Bacillati</taxon>
        <taxon>Bacillota</taxon>
        <taxon>Clostridia</taxon>
        <taxon>Eubacteriales</taxon>
        <taxon>Oscillospiraceae</taxon>
        <taxon>Neglectibacter</taxon>
    </lineage>
</organism>
<proteinExistence type="predicted"/>
<name>A0ABT1S2W2_9FIRM</name>
<accession>A0ABT1S2W2</accession>
<evidence type="ECO:0000313" key="2">
    <source>
        <dbReference type="EMBL" id="MCQ4841264.1"/>
    </source>
</evidence>
<dbReference type="PANTHER" id="PTHR43283">
    <property type="entry name" value="BETA-LACTAMASE-RELATED"/>
    <property type="match status" value="1"/>
</dbReference>
<dbReference type="InterPro" id="IPR001466">
    <property type="entry name" value="Beta-lactam-related"/>
</dbReference>
<evidence type="ECO:0000259" key="1">
    <source>
        <dbReference type="Pfam" id="PF00144"/>
    </source>
</evidence>
<feature type="domain" description="Beta-lactamase-related" evidence="1">
    <location>
        <begin position="8"/>
        <end position="312"/>
    </location>
</feature>
<comment type="caution">
    <text evidence="2">The sequence shown here is derived from an EMBL/GenBank/DDBJ whole genome shotgun (WGS) entry which is preliminary data.</text>
</comment>
<dbReference type="Gene3D" id="3.40.710.10">
    <property type="entry name" value="DD-peptidase/beta-lactamase superfamily"/>
    <property type="match status" value="1"/>
</dbReference>